<comment type="caution">
    <text evidence="2">The sequence shown here is derived from an EMBL/GenBank/DDBJ whole genome shotgun (WGS) entry which is preliminary data.</text>
</comment>
<accession>A0ABV9XGV3</accession>
<dbReference type="Gene3D" id="3.10.450.50">
    <property type="match status" value="1"/>
</dbReference>
<feature type="domain" description="DUF4440" evidence="1">
    <location>
        <begin position="9"/>
        <end position="121"/>
    </location>
</feature>
<dbReference type="RefSeq" id="WP_345688572.1">
    <property type="nucleotide sequence ID" value="NZ_BAABIT010000001.1"/>
</dbReference>
<keyword evidence="3" id="KW-1185">Reference proteome</keyword>
<evidence type="ECO:0000259" key="1">
    <source>
        <dbReference type="Pfam" id="PF14534"/>
    </source>
</evidence>
<dbReference type="Pfam" id="PF14534">
    <property type="entry name" value="DUF4440"/>
    <property type="match status" value="1"/>
</dbReference>
<organism evidence="2 3">
    <name type="scientific">Streptomyces coeruleoprunus</name>
    <dbReference type="NCBI Taxonomy" id="285563"/>
    <lineage>
        <taxon>Bacteria</taxon>
        <taxon>Bacillati</taxon>
        <taxon>Actinomycetota</taxon>
        <taxon>Actinomycetes</taxon>
        <taxon>Kitasatosporales</taxon>
        <taxon>Streptomycetaceae</taxon>
        <taxon>Streptomyces</taxon>
    </lineage>
</organism>
<sequence>MGTTHEAEIRELFAEYCKTWTDGDATGFGRLFTEDADYVSYDGSWAAGVDRLRDNHDKLFRGVIAGSAMVGRIESLRLLTDSVAVLVGNGSVLMPWRSRLPKRRLSRQIIVCVRTEAGWRIAAIQNGRQRPVTIPEPDALPSKLSRAMTRLAQRLGIGHAHEVALR</sequence>
<dbReference type="InterPro" id="IPR027843">
    <property type="entry name" value="DUF4440"/>
</dbReference>
<proteinExistence type="predicted"/>
<dbReference type="Proteomes" id="UP001595829">
    <property type="component" value="Unassembled WGS sequence"/>
</dbReference>
<reference evidence="3" key="1">
    <citation type="journal article" date="2019" name="Int. J. Syst. Evol. Microbiol.">
        <title>The Global Catalogue of Microorganisms (GCM) 10K type strain sequencing project: providing services to taxonomists for standard genome sequencing and annotation.</title>
        <authorList>
            <consortium name="The Broad Institute Genomics Platform"/>
            <consortium name="The Broad Institute Genome Sequencing Center for Infectious Disease"/>
            <person name="Wu L."/>
            <person name="Ma J."/>
        </authorList>
    </citation>
    <scope>NUCLEOTIDE SEQUENCE [LARGE SCALE GENOMIC DNA]</scope>
    <source>
        <strain evidence="3">CGMCC 4.1648</strain>
    </source>
</reference>
<protein>
    <submittedName>
        <fullName evidence="2">SgcJ/EcaC family oxidoreductase</fullName>
    </submittedName>
</protein>
<dbReference type="NCBIfam" id="TIGR02246">
    <property type="entry name" value="SgcJ/EcaC family oxidoreductase"/>
    <property type="match status" value="1"/>
</dbReference>
<evidence type="ECO:0000313" key="3">
    <source>
        <dbReference type="Proteomes" id="UP001595829"/>
    </source>
</evidence>
<gene>
    <name evidence="2" type="ORF">ACFPM3_14660</name>
</gene>
<dbReference type="EMBL" id="JBHSJD010000009">
    <property type="protein sequence ID" value="MFC5023380.1"/>
    <property type="molecule type" value="Genomic_DNA"/>
</dbReference>
<evidence type="ECO:0000313" key="2">
    <source>
        <dbReference type="EMBL" id="MFC5023380.1"/>
    </source>
</evidence>
<name>A0ABV9XGV3_9ACTN</name>
<dbReference type="SUPFAM" id="SSF54427">
    <property type="entry name" value="NTF2-like"/>
    <property type="match status" value="1"/>
</dbReference>
<dbReference type="InterPro" id="IPR032710">
    <property type="entry name" value="NTF2-like_dom_sf"/>
</dbReference>
<dbReference type="InterPro" id="IPR011944">
    <property type="entry name" value="Steroid_delta5-4_isomerase"/>
</dbReference>